<sequence length="49" mass="5810">MNTQTKHKLDKDWVILMKEAKKLGLQIEDVKEFLRSQPIQSDAEKQIKQ</sequence>
<gene>
    <name evidence="3" type="ORF">CHCC16736_2754</name>
    <name evidence="2" type="ORF">I6G80_04995</name>
</gene>
<dbReference type="Proteomes" id="UP000435910">
    <property type="component" value="Unassembled WGS sequence"/>
</dbReference>
<organism evidence="3 4">
    <name type="scientific">Bacillus licheniformis</name>
    <dbReference type="NCBI Taxonomy" id="1402"/>
    <lineage>
        <taxon>Bacteria</taxon>
        <taxon>Bacillati</taxon>
        <taxon>Bacillota</taxon>
        <taxon>Bacilli</taxon>
        <taxon>Bacillales</taxon>
        <taxon>Bacillaceae</taxon>
        <taxon>Bacillus</taxon>
    </lineage>
</organism>
<accession>A0A1Y0YTH8</accession>
<name>A0A1Y0YTH8_BACLI</name>
<evidence type="ECO:0000313" key="5">
    <source>
        <dbReference type="Proteomes" id="UP000595038"/>
    </source>
</evidence>
<evidence type="ECO:0000313" key="3">
    <source>
        <dbReference type="EMBL" id="TWL27433.1"/>
    </source>
</evidence>
<dbReference type="GO" id="GO:0006355">
    <property type="term" value="P:regulation of DNA-templated transcription"/>
    <property type="evidence" value="ECO:0007669"/>
    <property type="project" value="InterPro"/>
</dbReference>
<evidence type="ECO:0000313" key="2">
    <source>
        <dbReference type="EMBL" id="QPR73623.1"/>
    </source>
</evidence>
<dbReference type="EMBL" id="NILC01000023">
    <property type="protein sequence ID" value="TWL27433.1"/>
    <property type="molecule type" value="Genomic_DNA"/>
</dbReference>
<evidence type="ECO:0000313" key="4">
    <source>
        <dbReference type="Proteomes" id="UP000435910"/>
    </source>
</evidence>
<dbReference type="GO" id="GO:0046983">
    <property type="term" value="F:protein dimerization activity"/>
    <property type="evidence" value="ECO:0007669"/>
    <property type="project" value="InterPro"/>
</dbReference>
<proteinExistence type="predicted"/>
<protein>
    <submittedName>
        <fullName evidence="2">Anti-repressor SinI family protein</fullName>
    </submittedName>
    <submittedName>
        <fullName evidence="3">Transcriptional regulator SlrA</fullName>
    </submittedName>
</protein>
<dbReference type="AlphaFoldDB" id="A0A1Y0YTH8"/>
<dbReference type="InterPro" id="IPR036281">
    <property type="entry name" value="SinR/SinI_dimer_dom_sf"/>
</dbReference>
<dbReference type="PROSITE" id="PS51500">
    <property type="entry name" value="SIN"/>
    <property type="match status" value="1"/>
</dbReference>
<dbReference type="Proteomes" id="UP000595038">
    <property type="component" value="Chromosome"/>
</dbReference>
<dbReference type="InterPro" id="IPR010981">
    <property type="entry name" value="SinR/SinI_dimer_dom"/>
</dbReference>
<dbReference type="GeneID" id="76975415"/>
<reference evidence="3 4" key="1">
    <citation type="submission" date="2019-06" db="EMBL/GenBank/DDBJ databases">
        <title>Genome sequence analysis of &gt;100 Bacillus licheniformis strains suggests intrinsic resistance to this species.</title>
        <authorList>
            <person name="Wels M."/>
            <person name="Siezen R.J."/>
            <person name="Johansen E."/>
            <person name="Stuer-Lauridsen B."/>
            <person name="Bjerre K."/>
            <person name="Nielsen B.K.K."/>
        </authorList>
    </citation>
    <scope>NUCLEOTIDE SEQUENCE [LARGE SCALE GENOMIC DNA]</scope>
    <source>
        <strain evidence="3 4">BAC-16736</strain>
    </source>
</reference>
<dbReference type="EMBL" id="CP065647">
    <property type="protein sequence ID" value="QPR73623.1"/>
    <property type="molecule type" value="Genomic_DNA"/>
</dbReference>
<evidence type="ECO:0000259" key="1">
    <source>
        <dbReference type="PROSITE" id="PS51500"/>
    </source>
</evidence>
<dbReference type="Pfam" id="PF08671">
    <property type="entry name" value="SinI"/>
    <property type="match status" value="1"/>
</dbReference>
<dbReference type="SUPFAM" id="SSF47406">
    <property type="entry name" value="SinR repressor dimerisation domain-like"/>
    <property type="match status" value="1"/>
</dbReference>
<feature type="domain" description="Sin" evidence="1">
    <location>
        <begin position="1"/>
        <end position="38"/>
    </location>
</feature>
<reference evidence="2 5" key="2">
    <citation type="submission" date="2020-12" db="EMBL/GenBank/DDBJ databases">
        <title>FDA dAtabase for Regulatory Grade micrObial Sequences (FDA-ARGOS): Supporting development and validation of Infectious Disease Dx tests.</title>
        <authorList>
            <person name="Nelson B."/>
            <person name="Plummer A."/>
            <person name="Tallon L."/>
            <person name="Sadzewicz L."/>
            <person name="Zhao X."/>
            <person name="Boylan J."/>
            <person name="Ott S."/>
            <person name="Bowen H."/>
            <person name="Vavikolanu K."/>
            <person name="Mehta A."/>
            <person name="Aluvathingal J."/>
            <person name="Nadendla S."/>
            <person name="Myers T."/>
            <person name="Yan Y."/>
            <person name="Sichtig H."/>
        </authorList>
    </citation>
    <scope>NUCLEOTIDE SEQUENCE [LARGE SCALE GENOMIC DNA]</scope>
    <source>
        <strain evidence="2 5">FDAARGOS_923</strain>
    </source>
</reference>
<dbReference type="RefSeq" id="WP_003186207.1">
    <property type="nucleotide sequence ID" value="NZ_BEXU01000002.1"/>
</dbReference>